<evidence type="ECO:0000313" key="3">
    <source>
        <dbReference type="EMBL" id="GAA3854086.1"/>
    </source>
</evidence>
<keyword evidence="4" id="KW-1185">Reference proteome</keyword>
<organism evidence="3 4">
    <name type="scientific">Celeribacter arenosi</name>
    <dbReference type="NCBI Taxonomy" id="792649"/>
    <lineage>
        <taxon>Bacteria</taxon>
        <taxon>Pseudomonadati</taxon>
        <taxon>Pseudomonadota</taxon>
        <taxon>Alphaproteobacteria</taxon>
        <taxon>Rhodobacterales</taxon>
        <taxon>Roseobacteraceae</taxon>
        <taxon>Celeribacter</taxon>
    </lineage>
</organism>
<reference evidence="4" key="1">
    <citation type="journal article" date="2019" name="Int. J. Syst. Evol. Microbiol.">
        <title>The Global Catalogue of Microorganisms (GCM) 10K type strain sequencing project: providing services to taxonomists for standard genome sequencing and annotation.</title>
        <authorList>
            <consortium name="The Broad Institute Genomics Platform"/>
            <consortium name="The Broad Institute Genome Sequencing Center for Infectious Disease"/>
            <person name="Wu L."/>
            <person name="Ma J."/>
        </authorList>
    </citation>
    <scope>NUCLEOTIDE SEQUENCE [LARGE SCALE GENOMIC DNA]</scope>
    <source>
        <strain evidence="4">JCM 17190</strain>
    </source>
</reference>
<name>A0ABP7JTQ7_9RHOB</name>
<dbReference type="Gene3D" id="3.60.10.10">
    <property type="entry name" value="Endonuclease/exonuclease/phosphatase"/>
    <property type="match status" value="1"/>
</dbReference>
<feature type="transmembrane region" description="Helical" evidence="1">
    <location>
        <begin position="45"/>
        <end position="63"/>
    </location>
</feature>
<gene>
    <name evidence="3" type="ORF">GCM10022404_01810</name>
</gene>
<comment type="caution">
    <text evidence="3">The sequence shown here is derived from an EMBL/GenBank/DDBJ whole genome shotgun (WGS) entry which is preliminary data.</text>
</comment>
<sequence>MSNQISAVAGAFLTLAVLALAVGMGARLVPYGTPLSPLARILDGLAPWFLGVGVVCALFALLFGSRLIGGLVLVVALIGGGAFLRHHLSQTLPTVVGEADLRILFFNVYHENIKDPAGVAALIDALDPDVAIFAEGSWLIPQYDEIASRFAFSSGLEGVEDGGLIMMAKTEPRRRWFLDLNPIWPHRYGVAEFDTPKGRFFVAGAHLVKPWFSGIAEEEIERVASQLDWFDAPAIVMGDFNAAPWSRGLSDVLAQSGFKAPRMPVPTWPESAGNFGIPIDHALVKGARLVSLEAVGEGLGSNHRGLLATVRIGE</sequence>
<keyword evidence="1" id="KW-1133">Transmembrane helix</keyword>
<feature type="domain" description="Endonuclease/exonuclease/phosphatase" evidence="2">
    <location>
        <begin position="105"/>
        <end position="302"/>
    </location>
</feature>
<dbReference type="InterPro" id="IPR005135">
    <property type="entry name" value="Endo/exonuclease/phosphatase"/>
</dbReference>
<dbReference type="Pfam" id="PF03372">
    <property type="entry name" value="Exo_endo_phos"/>
    <property type="match status" value="1"/>
</dbReference>
<protein>
    <recommendedName>
        <fullName evidence="2">Endonuclease/exonuclease/phosphatase domain-containing protein</fullName>
    </recommendedName>
</protein>
<evidence type="ECO:0000256" key="1">
    <source>
        <dbReference type="SAM" id="Phobius"/>
    </source>
</evidence>
<keyword evidence="1" id="KW-0472">Membrane</keyword>
<dbReference type="InterPro" id="IPR036691">
    <property type="entry name" value="Endo/exonu/phosph_ase_sf"/>
</dbReference>
<dbReference type="RefSeq" id="WP_344842183.1">
    <property type="nucleotide sequence ID" value="NZ_BAABDF010000001.1"/>
</dbReference>
<accession>A0ABP7JTQ7</accession>
<keyword evidence="1" id="KW-0812">Transmembrane</keyword>
<dbReference type="SUPFAM" id="SSF56219">
    <property type="entry name" value="DNase I-like"/>
    <property type="match status" value="1"/>
</dbReference>
<proteinExistence type="predicted"/>
<dbReference type="Proteomes" id="UP001399917">
    <property type="component" value="Unassembled WGS sequence"/>
</dbReference>
<dbReference type="EMBL" id="BAABDF010000001">
    <property type="protein sequence ID" value="GAA3854086.1"/>
    <property type="molecule type" value="Genomic_DNA"/>
</dbReference>
<evidence type="ECO:0000313" key="4">
    <source>
        <dbReference type="Proteomes" id="UP001399917"/>
    </source>
</evidence>
<feature type="transmembrane region" description="Helical" evidence="1">
    <location>
        <begin position="70"/>
        <end position="88"/>
    </location>
</feature>
<evidence type="ECO:0000259" key="2">
    <source>
        <dbReference type="Pfam" id="PF03372"/>
    </source>
</evidence>